<organism evidence="1 2">
    <name type="scientific">Paenibacillus glycinis</name>
    <dbReference type="NCBI Taxonomy" id="2697035"/>
    <lineage>
        <taxon>Bacteria</taxon>
        <taxon>Bacillati</taxon>
        <taxon>Bacillota</taxon>
        <taxon>Bacilli</taxon>
        <taxon>Bacillales</taxon>
        <taxon>Paenibacillaceae</taxon>
        <taxon>Paenibacillus</taxon>
    </lineage>
</organism>
<gene>
    <name evidence="1" type="ORF">GT019_18055</name>
</gene>
<evidence type="ECO:0008006" key="3">
    <source>
        <dbReference type="Google" id="ProtNLM"/>
    </source>
</evidence>
<sequence length="138" mass="15095">MYLDTLNRQWRAFMLGAGFEEAASVRLTNTAKLTGIQGMNGACLLEFERAGARHHFYSMPGEADELRRLDGAYAAASWQDAIGIQGARADAFANAAHAFVALHLPGVQTSVDCSGGLRQAQDRIRDIRLAQWRPSSRS</sequence>
<reference evidence="1 2" key="1">
    <citation type="submission" date="2020-01" db="EMBL/GenBank/DDBJ databases">
        <title>Paenibacillus soybeanensis sp. nov. isolated from the nodules of soybean (Glycine max(L.) Merr).</title>
        <authorList>
            <person name="Wang H."/>
        </authorList>
    </citation>
    <scope>NUCLEOTIDE SEQUENCE [LARGE SCALE GENOMIC DNA]</scope>
    <source>
        <strain evidence="1 2">T1</strain>
    </source>
</reference>
<dbReference type="Proteomes" id="UP000665561">
    <property type="component" value="Unassembled WGS sequence"/>
</dbReference>
<name>A0ABW9XT05_9BACL</name>
<keyword evidence="2" id="KW-1185">Reference proteome</keyword>
<protein>
    <recommendedName>
        <fullName evidence="3">Gfo/Idh/MocA-like oxidoreductase C-terminal domain-containing protein</fullName>
    </recommendedName>
</protein>
<proteinExistence type="predicted"/>
<dbReference type="RefSeq" id="WP_161744589.1">
    <property type="nucleotide sequence ID" value="NZ_JAAAMV010000017.1"/>
</dbReference>
<comment type="caution">
    <text evidence="1">The sequence shown here is derived from an EMBL/GenBank/DDBJ whole genome shotgun (WGS) entry which is preliminary data.</text>
</comment>
<evidence type="ECO:0000313" key="1">
    <source>
        <dbReference type="EMBL" id="NBD25779.1"/>
    </source>
</evidence>
<evidence type="ECO:0000313" key="2">
    <source>
        <dbReference type="Proteomes" id="UP000665561"/>
    </source>
</evidence>
<dbReference type="EMBL" id="JAAAMV010000017">
    <property type="protein sequence ID" value="NBD25779.1"/>
    <property type="molecule type" value="Genomic_DNA"/>
</dbReference>
<accession>A0ABW9XT05</accession>